<evidence type="ECO:0000313" key="2">
    <source>
        <dbReference type="EMBL" id="GHH18148.1"/>
    </source>
</evidence>
<feature type="transmembrane region" description="Helical" evidence="1">
    <location>
        <begin position="40"/>
        <end position="58"/>
    </location>
</feature>
<dbReference type="Pfam" id="PF04120">
    <property type="entry name" value="Iron_permease"/>
    <property type="match status" value="1"/>
</dbReference>
<comment type="caution">
    <text evidence="2">The sequence shown here is derived from an EMBL/GenBank/DDBJ whole genome shotgun (WGS) entry which is preliminary data.</text>
</comment>
<organism evidence="2 3">
    <name type="scientific">Sphingomonas glacialis</name>
    <dbReference type="NCBI Taxonomy" id="658225"/>
    <lineage>
        <taxon>Bacteria</taxon>
        <taxon>Pseudomonadati</taxon>
        <taxon>Pseudomonadota</taxon>
        <taxon>Alphaproteobacteria</taxon>
        <taxon>Sphingomonadales</taxon>
        <taxon>Sphingomonadaceae</taxon>
        <taxon>Sphingomonas</taxon>
    </lineage>
</organism>
<accession>A0ABQ3LLW0</accession>
<name>A0ABQ3LLW0_9SPHN</name>
<keyword evidence="1" id="KW-0812">Transmembrane</keyword>
<reference evidence="3" key="1">
    <citation type="journal article" date="2019" name="Int. J. Syst. Evol. Microbiol.">
        <title>The Global Catalogue of Microorganisms (GCM) 10K type strain sequencing project: providing services to taxonomists for standard genome sequencing and annotation.</title>
        <authorList>
            <consortium name="The Broad Institute Genomics Platform"/>
            <consortium name="The Broad Institute Genome Sequencing Center for Infectious Disease"/>
            <person name="Wu L."/>
            <person name="Ma J."/>
        </authorList>
    </citation>
    <scope>NUCLEOTIDE SEQUENCE [LARGE SCALE GENOMIC DNA]</scope>
    <source>
        <strain evidence="3">CGMCC 1.8957</strain>
    </source>
</reference>
<gene>
    <name evidence="2" type="ORF">GCM10008023_23590</name>
</gene>
<feature type="transmembrane region" description="Helical" evidence="1">
    <location>
        <begin position="64"/>
        <end position="83"/>
    </location>
</feature>
<dbReference type="EMBL" id="BNAQ01000003">
    <property type="protein sequence ID" value="GHH18148.1"/>
    <property type="molecule type" value="Genomic_DNA"/>
</dbReference>
<protein>
    <submittedName>
        <fullName evidence="2">Membrane protein</fullName>
    </submittedName>
</protein>
<keyword evidence="3" id="KW-1185">Reference proteome</keyword>
<dbReference type="InterPro" id="IPR007251">
    <property type="entry name" value="Iron_permease_Fet4"/>
</dbReference>
<keyword evidence="1" id="KW-1133">Transmembrane helix</keyword>
<evidence type="ECO:0000313" key="3">
    <source>
        <dbReference type="Proteomes" id="UP000652430"/>
    </source>
</evidence>
<evidence type="ECO:0000256" key="1">
    <source>
        <dbReference type="SAM" id="Phobius"/>
    </source>
</evidence>
<sequence>MRRHIGLRRRDSKTQKELGVEKLFETIAQKATGWAGRPPAFVLALSVIVIWGVTGPLFHYSDTWQLVINTGTTVVTFLMVFLIQNAQNRDASAIQAKLDEIIRATTDARNAFIGIEHLTQDELEGIRRMIERDCGESSTDHHAIERLIGRL</sequence>
<dbReference type="Proteomes" id="UP000652430">
    <property type="component" value="Unassembled WGS sequence"/>
</dbReference>
<keyword evidence="1" id="KW-0472">Membrane</keyword>
<proteinExistence type="predicted"/>